<comment type="function">
    <text evidence="2">Functions as a ribosomal silencing factor. Interacts with ribosomal protein uL14 (rplN), blocking formation of intersubunit bridge B8. Prevents association of the 30S and 50S ribosomal subunits and the formation of functional ribosomes, thus repressing translation.</text>
</comment>
<dbReference type="PANTHER" id="PTHR21043">
    <property type="entry name" value="IOJAP SUPERFAMILY ORTHOLOG"/>
    <property type="match status" value="1"/>
</dbReference>
<comment type="subcellular location">
    <subcellularLocation>
        <location evidence="2">Cytoplasm</location>
    </subcellularLocation>
</comment>
<dbReference type="GO" id="GO:0043023">
    <property type="term" value="F:ribosomal large subunit binding"/>
    <property type="evidence" value="ECO:0007669"/>
    <property type="project" value="TreeGrafter"/>
</dbReference>
<reference evidence="4" key="1">
    <citation type="submission" date="2017-03" db="EMBL/GenBank/DDBJ databases">
        <title>Novel pathways for hydrocarbon cycling and metabolic interdependencies in hydrothermal sediment communities.</title>
        <authorList>
            <person name="Dombrowski N."/>
            <person name="Seitz K."/>
            <person name="Teske A."/>
            <person name="Baker B."/>
        </authorList>
    </citation>
    <scope>NUCLEOTIDE SEQUENCE [LARGE SCALE GENOMIC DNA]</scope>
</reference>
<comment type="caution">
    <text evidence="3">The sequence shown here is derived from an EMBL/GenBank/DDBJ whole genome shotgun (WGS) entry which is preliminary data.</text>
</comment>
<evidence type="ECO:0000313" key="3">
    <source>
        <dbReference type="EMBL" id="OQX91190.1"/>
    </source>
</evidence>
<comment type="similarity">
    <text evidence="1 2">Belongs to the Iojap/RsfS family.</text>
</comment>
<keyword evidence="2" id="KW-0810">Translation regulation</keyword>
<dbReference type="HAMAP" id="MF_01477">
    <property type="entry name" value="Iojap_RsfS"/>
    <property type="match status" value="1"/>
</dbReference>
<accession>A0A1W9S4D6</accession>
<dbReference type="Proteomes" id="UP000192611">
    <property type="component" value="Unassembled WGS sequence"/>
</dbReference>
<dbReference type="Pfam" id="PF02410">
    <property type="entry name" value="RsfS"/>
    <property type="match status" value="1"/>
</dbReference>
<dbReference type="SUPFAM" id="SSF81301">
    <property type="entry name" value="Nucleotidyltransferase"/>
    <property type="match status" value="1"/>
</dbReference>
<keyword evidence="2" id="KW-0963">Cytoplasm</keyword>
<proteinExistence type="inferred from homology"/>
<evidence type="ECO:0000313" key="4">
    <source>
        <dbReference type="Proteomes" id="UP000192611"/>
    </source>
</evidence>
<dbReference type="EMBL" id="NATQ01000008">
    <property type="protein sequence ID" value="OQX91190.1"/>
    <property type="molecule type" value="Genomic_DNA"/>
</dbReference>
<keyword evidence="2" id="KW-0678">Repressor</keyword>
<dbReference type="Gene3D" id="3.30.460.10">
    <property type="entry name" value="Beta Polymerase, domain 2"/>
    <property type="match status" value="1"/>
</dbReference>
<dbReference type="GO" id="GO:0042256">
    <property type="term" value="P:cytosolic ribosome assembly"/>
    <property type="evidence" value="ECO:0007669"/>
    <property type="project" value="UniProtKB-UniRule"/>
</dbReference>
<dbReference type="AlphaFoldDB" id="A0A1W9S4D6"/>
<comment type="subunit">
    <text evidence="2">Interacts with ribosomal protein uL14 (rplN).</text>
</comment>
<dbReference type="InterPro" id="IPR004394">
    <property type="entry name" value="Iojap/RsfS/C7orf30"/>
</dbReference>
<name>A0A1W9S4D6_9BACT</name>
<organism evidence="3 4">
    <name type="scientific">Candidatus Coatesbacteria bacterium 4484_99</name>
    <dbReference type="NCBI Taxonomy" id="1970774"/>
    <lineage>
        <taxon>Bacteria</taxon>
        <taxon>Candidatus Coatesiibacteriota</taxon>
    </lineage>
</organism>
<evidence type="ECO:0000256" key="2">
    <source>
        <dbReference type="HAMAP-Rule" id="MF_01477"/>
    </source>
</evidence>
<gene>
    <name evidence="2" type="primary">rsfS</name>
    <name evidence="3" type="ORF">B6D57_00700</name>
</gene>
<protein>
    <recommendedName>
        <fullName evidence="2">Ribosomal silencing factor RsfS</fullName>
    </recommendedName>
</protein>
<dbReference type="GO" id="GO:0090071">
    <property type="term" value="P:negative regulation of ribosome biogenesis"/>
    <property type="evidence" value="ECO:0007669"/>
    <property type="project" value="UniProtKB-UniRule"/>
</dbReference>
<dbReference type="GO" id="GO:0017148">
    <property type="term" value="P:negative regulation of translation"/>
    <property type="evidence" value="ECO:0007669"/>
    <property type="project" value="UniProtKB-UniRule"/>
</dbReference>
<dbReference type="InterPro" id="IPR043519">
    <property type="entry name" value="NT_sf"/>
</dbReference>
<dbReference type="PANTHER" id="PTHR21043:SF0">
    <property type="entry name" value="MITOCHONDRIAL ASSEMBLY OF RIBOSOMAL LARGE SUBUNIT PROTEIN 1"/>
    <property type="match status" value="1"/>
</dbReference>
<evidence type="ECO:0000256" key="1">
    <source>
        <dbReference type="ARBA" id="ARBA00010574"/>
    </source>
</evidence>
<dbReference type="GO" id="GO:0005737">
    <property type="term" value="C:cytoplasm"/>
    <property type="evidence" value="ECO:0007669"/>
    <property type="project" value="UniProtKB-SubCell"/>
</dbReference>
<sequence>MEDKEIIDEIAKVIDEKKGEDIVVMDLTGVSETLDYFIIVTGSSQMHNKSMAQEIINSLKKKGVMMSHSEGYPEGEWILLDYGSVIVHIFMEDMRRYYQLERLWGDAKFTYIQNSRTSNK</sequence>
<dbReference type="NCBIfam" id="TIGR00090">
    <property type="entry name" value="rsfS_iojap_ybeB"/>
    <property type="match status" value="1"/>
</dbReference>